<dbReference type="Pfam" id="PF20151">
    <property type="entry name" value="DUF6533"/>
    <property type="match status" value="1"/>
</dbReference>
<feature type="transmembrane region" description="Helical" evidence="1">
    <location>
        <begin position="172"/>
        <end position="191"/>
    </location>
</feature>
<dbReference type="InterPro" id="IPR045340">
    <property type="entry name" value="DUF6533"/>
</dbReference>
<feature type="transmembrane region" description="Helical" evidence="1">
    <location>
        <begin position="102"/>
        <end position="123"/>
    </location>
</feature>
<feature type="transmembrane region" description="Helical" evidence="1">
    <location>
        <begin position="129"/>
        <end position="152"/>
    </location>
</feature>
<keyword evidence="1" id="KW-0812">Transmembrane</keyword>
<dbReference type="Proteomes" id="UP000001194">
    <property type="component" value="Unassembled WGS sequence"/>
</dbReference>
<evidence type="ECO:0000259" key="2">
    <source>
        <dbReference type="Pfam" id="PF20151"/>
    </source>
</evidence>
<dbReference type="OrthoDB" id="2638860at2759"/>
<evidence type="ECO:0000313" key="4">
    <source>
        <dbReference type="Proteomes" id="UP000001194"/>
    </source>
</evidence>
<dbReference type="EMBL" id="DS547124">
    <property type="protein sequence ID" value="EDR03422.1"/>
    <property type="molecule type" value="Genomic_DNA"/>
</dbReference>
<organism evidence="4">
    <name type="scientific">Laccaria bicolor (strain S238N-H82 / ATCC MYA-4686)</name>
    <name type="common">Bicoloured deceiver</name>
    <name type="synonym">Laccaria laccata var. bicolor</name>
    <dbReference type="NCBI Taxonomy" id="486041"/>
    <lineage>
        <taxon>Eukaryota</taxon>
        <taxon>Fungi</taxon>
        <taxon>Dikarya</taxon>
        <taxon>Basidiomycota</taxon>
        <taxon>Agaricomycotina</taxon>
        <taxon>Agaricomycetes</taxon>
        <taxon>Agaricomycetidae</taxon>
        <taxon>Agaricales</taxon>
        <taxon>Agaricineae</taxon>
        <taxon>Hydnangiaceae</taxon>
        <taxon>Laccaria</taxon>
    </lineage>
</organism>
<evidence type="ECO:0000256" key="1">
    <source>
        <dbReference type="SAM" id="Phobius"/>
    </source>
</evidence>
<gene>
    <name evidence="3" type="ORF">LACBIDRAFT_295242</name>
</gene>
<keyword evidence="1" id="KW-0472">Membrane</keyword>
<protein>
    <submittedName>
        <fullName evidence="3">Predicted protein</fullName>
    </submittedName>
</protein>
<dbReference type="HOGENOM" id="CLU_035509_11_3_1"/>
<proteinExistence type="predicted"/>
<feature type="transmembrane region" description="Helical" evidence="1">
    <location>
        <begin position="20"/>
        <end position="39"/>
    </location>
</feature>
<name>B0DPS0_LACBS</name>
<dbReference type="GeneID" id="6081578"/>
<dbReference type="RefSeq" id="XP_001885878.1">
    <property type="nucleotide sequence ID" value="XM_001885843.1"/>
</dbReference>
<evidence type="ECO:0000313" key="3">
    <source>
        <dbReference type="EMBL" id="EDR03422.1"/>
    </source>
</evidence>
<dbReference type="InParanoid" id="B0DPS0"/>
<dbReference type="AlphaFoldDB" id="B0DPS0"/>
<feature type="domain" description="DUF6533" evidence="2">
    <location>
        <begin position="31"/>
        <end position="73"/>
    </location>
</feature>
<sequence length="274" mass="31027">MSGLTIAQIIEQLHELQDYVSSVMIVTAFDVVGSALYIYDYFLTLDLEVELVWPSKWGAMKVLFLVQRYLPFLDTVSLCLVHQLAADISPSTCYFLYSFRGYLIITGFLLSEVILTLRAWAVWKRERILGYNLLFFIVATYAGCTAVMALFLKDLKREHVFPLTLRRHLIAVLTPVPALSIINVAVVNTLPASHINYVNLLAAVERVLHSMLASRVLLHIRAVMSKERVPWSDGLTEIQIPNRSAGVVFNQRPSGEGIKQYNTPDFSFSTCEFF</sequence>
<dbReference type="KEGG" id="lbc:LACBIDRAFT_295242"/>
<accession>B0DPS0</accession>
<keyword evidence="1" id="KW-1133">Transmembrane helix</keyword>
<reference evidence="3 4" key="1">
    <citation type="journal article" date="2008" name="Nature">
        <title>The genome of Laccaria bicolor provides insights into mycorrhizal symbiosis.</title>
        <authorList>
            <person name="Martin F."/>
            <person name="Aerts A."/>
            <person name="Ahren D."/>
            <person name="Brun A."/>
            <person name="Danchin E.G.J."/>
            <person name="Duchaussoy F."/>
            <person name="Gibon J."/>
            <person name="Kohler A."/>
            <person name="Lindquist E."/>
            <person name="Pereda V."/>
            <person name="Salamov A."/>
            <person name="Shapiro H.J."/>
            <person name="Wuyts J."/>
            <person name="Blaudez D."/>
            <person name="Buee M."/>
            <person name="Brokstein P."/>
            <person name="Canbaeck B."/>
            <person name="Cohen D."/>
            <person name="Courty P.E."/>
            <person name="Coutinho P.M."/>
            <person name="Delaruelle C."/>
            <person name="Detter J.C."/>
            <person name="Deveau A."/>
            <person name="DiFazio S."/>
            <person name="Duplessis S."/>
            <person name="Fraissinet-Tachet L."/>
            <person name="Lucic E."/>
            <person name="Frey-Klett P."/>
            <person name="Fourrey C."/>
            <person name="Feussner I."/>
            <person name="Gay G."/>
            <person name="Grimwood J."/>
            <person name="Hoegger P.J."/>
            <person name="Jain P."/>
            <person name="Kilaru S."/>
            <person name="Labbe J."/>
            <person name="Lin Y.C."/>
            <person name="Legue V."/>
            <person name="Le Tacon F."/>
            <person name="Marmeisse R."/>
            <person name="Melayah D."/>
            <person name="Montanini B."/>
            <person name="Muratet M."/>
            <person name="Nehls U."/>
            <person name="Niculita-Hirzel H."/>
            <person name="Oudot-Le Secq M.P."/>
            <person name="Peter M."/>
            <person name="Quesneville H."/>
            <person name="Rajashekar B."/>
            <person name="Reich M."/>
            <person name="Rouhier N."/>
            <person name="Schmutz J."/>
            <person name="Yin T."/>
            <person name="Chalot M."/>
            <person name="Henrissat B."/>
            <person name="Kuees U."/>
            <person name="Lucas S."/>
            <person name="Van de Peer Y."/>
            <person name="Podila G.K."/>
            <person name="Polle A."/>
            <person name="Pukkila P.J."/>
            <person name="Richardson P.M."/>
            <person name="Rouze P."/>
            <person name="Sanders I.R."/>
            <person name="Stajich J.E."/>
            <person name="Tunlid A."/>
            <person name="Tuskan G."/>
            <person name="Grigoriev I.V."/>
        </authorList>
    </citation>
    <scope>NUCLEOTIDE SEQUENCE [LARGE SCALE GENOMIC DNA]</scope>
    <source>
        <strain evidence="4">S238N-H82 / ATCC MYA-4686</strain>
    </source>
</reference>
<keyword evidence="4" id="KW-1185">Reference proteome</keyword>